<evidence type="ECO:0000313" key="1">
    <source>
        <dbReference type="EMBL" id="MQM04126.1"/>
    </source>
</evidence>
<dbReference type="EMBL" id="NMUH01003160">
    <property type="protein sequence ID" value="MQM04126.1"/>
    <property type="molecule type" value="Genomic_DNA"/>
</dbReference>
<sequence length="62" mass="7177">MWDKLKLTYEGTDKVKETRINILVTQYEKFPMEAGESISQMANHTAVVARHGWRGCSMPYND</sequence>
<organism evidence="1 2">
    <name type="scientific">Colocasia esculenta</name>
    <name type="common">Wild taro</name>
    <name type="synonym">Arum esculentum</name>
    <dbReference type="NCBI Taxonomy" id="4460"/>
    <lineage>
        <taxon>Eukaryota</taxon>
        <taxon>Viridiplantae</taxon>
        <taxon>Streptophyta</taxon>
        <taxon>Embryophyta</taxon>
        <taxon>Tracheophyta</taxon>
        <taxon>Spermatophyta</taxon>
        <taxon>Magnoliopsida</taxon>
        <taxon>Liliopsida</taxon>
        <taxon>Araceae</taxon>
        <taxon>Aroideae</taxon>
        <taxon>Colocasieae</taxon>
        <taxon>Colocasia</taxon>
    </lineage>
</organism>
<accession>A0A843W871</accession>
<dbReference type="AlphaFoldDB" id="A0A843W871"/>
<reference evidence="1" key="1">
    <citation type="submission" date="2017-07" db="EMBL/GenBank/DDBJ databases">
        <title>Taro Niue Genome Assembly and Annotation.</title>
        <authorList>
            <person name="Atibalentja N."/>
            <person name="Keating K."/>
            <person name="Fields C.J."/>
        </authorList>
    </citation>
    <scope>NUCLEOTIDE SEQUENCE</scope>
    <source>
        <strain evidence="1">Niue_2</strain>
        <tissue evidence="1">Leaf</tissue>
    </source>
</reference>
<gene>
    <name evidence="1" type="ORF">Taro_036922</name>
</gene>
<name>A0A843W871_COLES</name>
<comment type="caution">
    <text evidence="1">The sequence shown here is derived from an EMBL/GenBank/DDBJ whole genome shotgun (WGS) entry which is preliminary data.</text>
</comment>
<protein>
    <submittedName>
        <fullName evidence="1">Uncharacterized protein</fullName>
    </submittedName>
</protein>
<keyword evidence="2" id="KW-1185">Reference proteome</keyword>
<proteinExistence type="predicted"/>
<dbReference type="OrthoDB" id="7610897at2759"/>
<evidence type="ECO:0000313" key="2">
    <source>
        <dbReference type="Proteomes" id="UP000652761"/>
    </source>
</evidence>
<dbReference type="Proteomes" id="UP000652761">
    <property type="component" value="Unassembled WGS sequence"/>
</dbReference>